<gene>
    <name evidence="1" type="ORF">LMG28138_05441</name>
</gene>
<dbReference type="Proteomes" id="UP000494115">
    <property type="component" value="Unassembled WGS sequence"/>
</dbReference>
<dbReference type="EMBL" id="CADIKM010000060">
    <property type="protein sequence ID" value="CAB3804007.1"/>
    <property type="molecule type" value="Genomic_DNA"/>
</dbReference>
<accession>A0A6S7BMF9</accession>
<organism evidence="1 2">
    <name type="scientific">Pararobbsia alpina</name>
    <dbReference type="NCBI Taxonomy" id="621374"/>
    <lineage>
        <taxon>Bacteria</taxon>
        <taxon>Pseudomonadati</taxon>
        <taxon>Pseudomonadota</taxon>
        <taxon>Betaproteobacteria</taxon>
        <taxon>Burkholderiales</taxon>
        <taxon>Burkholderiaceae</taxon>
        <taxon>Pararobbsia</taxon>
    </lineage>
</organism>
<dbReference type="AlphaFoldDB" id="A0A6S7BMF9"/>
<reference evidence="1 2" key="1">
    <citation type="submission" date="2020-04" db="EMBL/GenBank/DDBJ databases">
        <authorList>
            <person name="De Canck E."/>
        </authorList>
    </citation>
    <scope>NUCLEOTIDE SEQUENCE [LARGE SCALE GENOMIC DNA]</scope>
    <source>
        <strain evidence="1 2">LMG 28138</strain>
    </source>
</reference>
<sequence length="40" mass="4635">MITRYHLPFVLQWVLNYVKAGASAKRVKDILVNCDIDTSR</sequence>
<keyword evidence="2" id="KW-1185">Reference proteome</keyword>
<evidence type="ECO:0000313" key="1">
    <source>
        <dbReference type="EMBL" id="CAB3804007.1"/>
    </source>
</evidence>
<name>A0A6S7BMF9_9BURK</name>
<evidence type="ECO:0000313" key="2">
    <source>
        <dbReference type="Proteomes" id="UP000494115"/>
    </source>
</evidence>
<protein>
    <submittedName>
        <fullName evidence="1">Uncharacterized protein</fullName>
    </submittedName>
</protein>
<proteinExistence type="predicted"/>